<organism evidence="1 2">
    <name type="scientific">Ruminiclostridium sufflavum DSM 19573</name>
    <dbReference type="NCBI Taxonomy" id="1121337"/>
    <lineage>
        <taxon>Bacteria</taxon>
        <taxon>Bacillati</taxon>
        <taxon>Bacillota</taxon>
        <taxon>Clostridia</taxon>
        <taxon>Eubacteriales</taxon>
        <taxon>Oscillospiraceae</taxon>
        <taxon>Ruminiclostridium</taxon>
    </lineage>
</organism>
<name>A0A318XTH1_9FIRM</name>
<proteinExistence type="predicted"/>
<accession>A0A318XTH1</accession>
<dbReference type="RefSeq" id="WP_110460125.1">
    <property type="nucleotide sequence ID" value="NZ_QKMR01000001.1"/>
</dbReference>
<gene>
    <name evidence="1" type="ORF">LY28_00013</name>
</gene>
<evidence type="ECO:0000313" key="1">
    <source>
        <dbReference type="EMBL" id="PYG90133.1"/>
    </source>
</evidence>
<protein>
    <submittedName>
        <fullName evidence="1">Uncharacterized protein</fullName>
    </submittedName>
</protein>
<keyword evidence="2" id="KW-1185">Reference proteome</keyword>
<dbReference type="AlphaFoldDB" id="A0A318XTH1"/>
<dbReference type="Proteomes" id="UP000248132">
    <property type="component" value="Unassembled WGS sequence"/>
</dbReference>
<sequence length="703" mass="76753">MYNIPDLYKSLFKTENRTLDAKIVINGIDYTGAEIVEFEIDDSICSGESLEIGSAISSILTCTIRTADVLAKNAKVQPYIRLGLDVEWKNANVEWMNANFNWEGEYSEWMPLGEFYIDGRKFSEGTWKFTCYDRLMMANQAYETTLEFPAAMDAVMNDICAQLGISRDSRLQINSGYMIPFNYDYTISEVIRYIASSHGACAKITKEGKLGFVKFNKDDAALESITPADYSNLSHDGEVKTITRIVVTYNDDGEYLEVGTGDESETLRFYNPFVTEAMLNTIFAALNGYSYKPYDMRWRCYPYLETGDRINVTYFETPAPVWSEVPIPWNTANFNWEGTASFSTLILNSRITFGGGLSGKLSAQAAAEQQAEFKGTLTRKVENLSKTTIKEDKPYYGVTVGRANGLNIKKSDGSSEVVLNSDQLTFKVGGVDKIYFDPVSGKYKFNGTLEAVDGVFSGTVYAENIDTSNAKIKTAQIEELHVGAGGNVTLDPTATISFGQVSGAESAVTTITNNTLSTTNVIAQNLKVNSANINGTLTADKIAGGTLSGVSFKTSSSISDSRTEIVPNGYYAEIKQYDTDNTNRLTLRTDDNGGKIRFYNEDGMLVNDISLSYDGLLINASNGNKIYIGNPSVITKIYGTFDTSGSATVKIGGSSSAIGFFGKDAIAKQSAALLNGSATLSDVIAKVNGIMNQLANYGLIEVS</sequence>
<comment type="caution">
    <text evidence="1">The sequence shown here is derived from an EMBL/GenBank/DDBJ whole genome shotgun (WGS) entry which is preliminary data.</text>
</comment>
<evidence type="ECO:0000313" key="2">
    <source>
        <dbReference type="Proteomes" id="UP000248132"/>
    </source>
</evidence>
<reference evidence="1 2" key="1">
    <citation type="submission" date="2018-06" db="EMBL/GenBank/DDBJ databases">
        <title>Genomic Encyclopedia of Type Strains, Phase I: the one thousand microbial genomes (KMG-I) project.</title>
        <authorList>
            <person name="Kyrpides N."/>
        </authorList>
    </citation>
    <scope>NUCLEOTIDE SEQUENCE [LARGE SCALE GENOMIC DNA]</scope>
    <source>
        <strain evidence="1 2">DSM 19573</strain>
    </source>
</reference>
<dbReference type="EMBL" id="QKMR01000001">
    <property type="protein sequence ID" value="PYG90133.1"/>
    <property type="molecule type" value="Genomic_DNA"/>
</dbReference>
<dbReference type="OrthoDB" id="1656063at2"/>